<feature type="region of interest" description="Disordered" evidence="1">
    <location>
        <begin position="1"/>
        <end position="36"/>
    </location>
</feature>
<accession>A0A392RVY8</accession>
<proteinExistence type="predicted"/>
<evidence type="ECO:0000313" key="2">
    <source>
        <dbReference type="EMBL" id="MCI40793.1"/>
    </source>
</evidence>
<dbReference type="AlphaFoldDB" id="A0A392RVY8"/>
<evidence type="ECO:0000313" key="3">
    <source>
        <dbReference type="Proteomes" id="UP000265520"/>
    </source>
</evidence>
<feature type="compositionally biased region" description="Pro residues" evidence="1">
    <location>
        <begin position="12"/>
        <end position="21"/>
    </location>
</feature>
<keyword evidence="3" id="KW-1185">Reference proteome</keyword>
<feature type="non-terminal residue" evidence="2">
    <location>
        <position position="1"/>
    </location>
</feature>
<name>A0A392RVY8_9FABA</name>
<evidence type="ECO:0000256" key="1">
    <source>
        <dbReference type="SAM" id="MobiDB-lite"/>
    </source>
</evidence>
<protein>
    <submittedName>
        <fullName evidence="2">Uncharacterized protein</fullName>
    </submittedName>
</protein>
<dbReference type="EMBL" id="LXQA010284102">
    <property type="protein sequence ID" value="MCI40793.1"/>
    <property type="molecule type" value="Genomic_DNA"/>
</dbReference>
<dbReference type="Proteomes" id="UP000265520">
    <property type="component" value="Unassembled WGS sequence"/>
</dbReference>
<organism evidence="2 3">
    <name type="scientific">Trifolium medium</name>
    <dbReference type="NCBI Taxonomy" id="97028"/>
    <lineage>
        <taxon>Eukaryota</taxon>
        <taxon>Viridiplantae</taxon>
        <taxon>Streptophyta</taxon>
        <taxon>Embryophyta</taxon>
        <taxon>Tracheophyta</taxon>
        <taxon>Spermatophyta</taxon>
        <taxon>Magnoliopsida</taxon>
        <taxon>eudicotyledons</taxon>
        <taxon>Gunneridae</taxon>
        <taxon>Pentapetalae</taxon>
        <taxon>rosids</taxon>
        <taxon>fabids</taxon>
        <taxon>Fabales</taxon>
        <taxon>Fabaceae</taxon>
        <taxon>Papilionoideae</taxon>
        <taxon>50 kb inversion clade</taxon>
        <taxon>NPAAA clade</taxon>
        <taxon>Hologalegina</taxon>
        <taxon>IRL clade</taxon>
        <taxon>Trifolieae</taxon>
        <taxon>Trifolium</taxon>
    </lineage>
</organism>
<comment type="caution">
    <text evidence="2">The sequence shown here is derived from an EMBL/GenBank/DDBJ whole genome shotgun (WGS) entry which is preliminary data.</text>
</comment>
<sequence length="113" mass="12380">RPPRKPPDKGTPLPPVPPSPSSPFNSQRSRPPPKPLPSSFLFCENAFEVLALKSTSKIISAPLDLCIVILGKSHPSKETTIHVLCQLPIMNCHVVFLIPYSWCNFHVLAVCAS</sequence>
<reference evidence="2 3" key="1">
    <citation type="journal article" date="2018" name="Front. Plant Sci.">
        <title>Red Clover (Trifolium pratense) and Zigzag Clover (T. medium) - A Picture of Genomic Similarities and Differences.</title>
        <authorList>
            <person name="Dluhosova J."/>
            <person name="Istvanek J."/>
            <person name="Nedelnik J."/>
            <person name="Repkova J."/>
        </authorList>
    </citation>
    <scope>NUCLEOTIDE SEQUENCE [LARGE SCALE GENOMIC DNA]</scope>
    <source>
        <strain evidence="3">cv. 10/8</strain>
        <tissue evidence="2">Leaf</tissue>
    </source>
</reference>